<name>A0A7X1TGW6_9BURK</name>
<protein>
    <submittedName>
        <fullName evidence="2">Uncharacterized protein</fullName>
    </submittedName>
</protein>
<sequence>MALRFDHILKKEKMAVYGGSPRIFHAEDQVGGLLCQKNTYTENRSMVMEFVTACPTECRAVTRDPPAVRREEKRAPKEKPEREGSGFG</sequence>
<evidence type="ECO:0000313" key="2">
    <source>
        <dbReference type="EMBL" id="MPW18867.1"/>
    </source>
</evidence>
<gene>
    <name evidence="2" type="ORF">GCT13_18680</name>
</gene>
<organism evidence="2 3">
    <name type="scientific">Paraburkholderia franconis</name>
    <dbReference type="NCBI Taxonomy" id="2654983"/>
    <lineage>
        <taxon>Bacteria</taxon>
        <taxon>Pseudomonadati</taxon>
        <taxon>Pseudomonadota</taxon>
        <taxon>Betaproteobacteria</taxon>
        <taxon>Burkholderiales</taxon>
        <taxon>Burkholderiaceae</taxon>
        <taxon>Paraburkholderia</taxon>
    </lineage>
</organism>
<dbReference type="RefSeq" id="WP_152760380.1">
    <property type="nucleotide sequence ID" value="NZ_WHNP01000016.1"/>
</dbReference>
<accession>A0A7X1TGW6</accession>
<evidence type="ECO:0000313" key="3">
    <source>
        <dbReference type="Proteomes" id="UP000484381"/>
    </source>
</evidence>
<dbReference type="AlphaFoldDB" id="A0A7X1TGW6"/>
<dbReference type="EMBL" id="WHNP01000016">
    <property type="protein sequence ID" value="MPW18867.1"/>
    <property type="molecule type" value="Genomic_DNA"/>
</dbReference>
<comment type="caution">
    <text evidence="2">The sequence shown here is derived from an EMBL/GenBank/DDBJ whole genome shotgun (WGS) entry which is preliminary data.</text>
</comment>
<proteinExistence type="predicted"/>
<reference evidence="2 3" key="1">
    <citation type="submission" date="2019-10" db="EMBL/GenBank/DDBJ databases">
        <title>Paraburkholderia sp. isolated from nodules of Mimosa pudica from Brazilian Atlantic Forest soils.</title>
        <authorList>
            <person name="Paulitsch F."/>
            <person name="Hungria M."/>
            <person name="Dall'Agnol R."/>
        </authorList>
    </citation>
    <scope>NUCLEOTIDE SEQUENCE [LARGE SCALE GENOMIC DNA]</scope>
    <source>
        <strain evidence="2 3">CNPSo 3157</strain>
    </source>
</reference>
<feature type="region of interest" description="Disordered" evidence="1">
    <location>
        <begin position="64"/>
        <end position="88"/>
    </location>
</feature>
<keyword evidence="3" id="KW-1185">Reference proteome</keyword>
<dbReference type="Proteomes" id="UP000484381">
    <property type="component" value="Unassembled WGS sequence"/>
</dbReference>
<evidence type="ECO:0000256" key="1">
    <source>
        <dbReference type="SAM" id="MobiDB-lite"/>
    </source>
</evidence>